<protein>
    <submittedName>
        <fullName evidence="2">Uncharacterized protein</fullName>
    </submittedName>
</protein>
<feature type="chain" id="PRO_5031430932" evidence="1">
    <location>
        <begin position="21"/>
        <end position="191"/>
    </location>
</feature>
<keyword evidence="1" id="KW-0732">Signal</keyword>
<organism evidence="2 3">
    <name type="scientific">Treponema ruminis</name>
    <dbReference type="NCBI Taxonomy" id="744515"/>
    <lineage>
        <taxon>Bacteria</taxon>
        <taxon>Pseudomonadati</taxon>
        <taxon>Spirochaetota</taxon>
        <taxon>Spirochaetia</taxon>
        <taxon>Spirochaetales</taxon>
        <taxon>Treponemataceae</taxon>
        <taxon>Treponema</taxon>
    </lineage>
</organism>
<dbReference type="AlphaFoldDB" id="A0A7W8LL04"/>
<dbReference type="EMBL" id="JACHFQ010000001">
    <property type="protein sequence ID" value="MBB5224840.1"/>
    <property type="molecule type" value="Genomic_DNA"/>
</dbReference>
<gene>
    <name evidence="2" type="ORF">HNP76_000180</name>
</gene>
<dbReference type="Proteomes" id="UP000518887">
    <property type="component" value="Unassembled WGS sequence"/>
</dbReference>
<feature type="signal peptide" evidence="1">
    <location>
        <begin position="1"/>
        <end position="20"/>
    </location>
</feature>
<evidence type="ECO:0000256" key="1">
    <source>
        <dbReference type="SAM" id="SignalP"/>
    </source>
</evidence>
<keyword evidence="3" id="KW-1185">Reference proteome</keyword>
<dbReference type="RefSeq" id="WP_184656523.1">
    <property type="nucleotide sequence ID" value="NZ_JACHFQ010000001.1"/>
</dbReference>
<evidence type="ECO:0000313" key="3">
    <source>
        <dbReference type="Proteomes" id="UP000518887"/>
    </source>
</evidence>
<comment type="caution">
    <text evidence="2">The sequence shown here is derived from an EMBL/GenBank/DDBJ whole genome shotgun (WGS) entry which is preliminary data.</text>
</comment>
<accession>A0A7W8LL04</accession>
<reference evidence="2 3" key="1">
    <citation type="submission" date="2020-08" db="EMBL/GenBank/DDBJ databases">
        <title>Genomic Encyclopedia of Type Strains, Phase IV (KMG-IV): sequencing the most valuable type-strain genomes for metagenomic binning, comparative biology and taxonomic classification.</title>
        <authorList>
            <person name="Goeker M."/>
        </authorList>
    </citation>
    <scope>NUCLEOTIDE SEQUENCE [LARGE SCALE GENOMIC DNA]</scope>
    <source>
        <strain evidence="2 3">DSM 103462</strain>
    </source>
</reference>
<proteinExistence type="predicted"/>
<sequence length="191" mass="20342">MFKKFGIALAALLIGGMVFAQESADLKASAASAGSVDATWAWNGRPKGCKIGEDMNVFAKAFEIPSGTGSVKGAKFEMIKGEAKFKTEDGITAIYHNNGSSARIENIEKKRKAEYAITIDDAATIEFGVTGNGGREPSRCVVVKQGDTQLLAIDNLDQDDPIKTITLKNAPAGTYRILVQGSRIVTIKAKN</sequence>
<name>A0A7W8LL04_9SPIR</name>
<evidence type="ECO:0000313" key="2">
    <source>
        <dbReference type="EMBL" id="MBB5224840.1"/>
    </source>
</evidence>